<gene>
    <name evidence="10" type="ORF">VC03_03195</name>
</gene>
<name>A0A0E3UUR6_9FUSO</name>
<dbReference type="GO" id="GO:0016787">
    <property type="term" value="F:hydrolase activity"/>
    <property type="evidence" value="ECO:0007669"/>
    <property type="project" value="UniProtKB-KW"/>
</dbReference>
<keyword evidence="6" id="KW-0862">Zinc</keyword>
<proteinExistence type="inferred from homology"/>
<comment type="catalytic activity">
    <reaction evidence="8">
        <text>adenosine + phosphate = alpha-D-ribose 1-phosphate + adenine</text>
        <dbReference type="Rhea" id="RHEA:27642"/>
        <dbReference type="ChEBI" id="CHEBI:16335"/>
        <dbReference type="ChEBI" id="CHEBI:16708"/>
        <dbReference type="ChEBI" id="CHEBI:43474"/>
        <dbReference type="ChEBI" id="CHEBI:57720"/>
        <dbReference type="EC" id="2.4.2.1"/>
    </reaction>
    <physiologicalReaction direction="left-to-right" evidence="8">
        <dbReference type="Rhea" id="RHEA:27643"/>
    </physiologicalReaction>
</comment>
<dbReference type="Pfam" id="PF02578">
    <property type="entry name" value="Cu-oxidase_4"/>
    <property type="match status" value="1"/>
</dbReference>
<evidence type="ECO:0000313" key="11">
    <source>
        <dbReference type="Proteomes" id="UP000033103"/>
    </source>
</evidence>
<dbReference type="InterPro" id="IPR003730">
    <property type="entry name" value="Cu_polyphenol_OxRdtase"/>
</dbReference>
<keyword evidence="11" id="KW-1185">Reference proteome</keyword>
<comment type="catalytic activity">
    <reaction evidence="1">
        <text>inosine + phosphate = alpha-D-ribose 1-phosphate + hypoxanthine</text>
        <dbReference type="Rhea" id="RHEA:27646"/>
        <dbReference type="ChEBI" id="CHEBI:17368"/>
        <dbReference type="ChEBI" id="CHEBI:17596"/>
        <dbReference type="ChEBI" id="CHEBI:43474"/>
        <dbReference type="ChEBI" id="CHEBI:57720"/>
        <dbReference type="EC" id="2.4.2.1"/>
    </reaction>
    <physiologicalReaction direction="left-to-right" evidence="1">
        <dbReference type="Rhea" id="RHEA:27647"/>
    </physiologicalReaction>
</comment>
<evidence type="ECO:0000256" key="8">
    <source>
        <dbReference type="ARBA" id="ARBA00048968"/>
    </source>
</evidence>
<keyword evidence="3" id="KW-0808">Transferase</keyword>
<dbReference type="GO" id="GO:0017061">
    <property type="term" value="F:S-methyl-5-thioadenosine phosphorylase activity"/>
    <property type="evidence" value="ECO:0007669"/>
    <property type="project" value="UniProtKB-EC"/>
</dbReference>
<comment type="catalytic activity">
    <reaction evidence="7">
        <text>adenosine + H2O + H(+) = inosine + NH4(+)</text>
        <dbReference type="Rhea" id="RHEA:24408"/>
        <dbReference type="ChEBI" id="CHEBI:15377"/>
        <dbReference type="ChEBI" id="CHEBI:15378"/>
        <dbReference type="ChEBI" id="CHEBI:16335"/>
        <dbReference type="ChEBI" id="CHEBI:17596"/>
        <dbReference type="ChEBI" id="CHEBI:28938"/>
        <dbReference type="EC" id="3.5.4.4"/>
    </reaction>
    <physiologicalReaction direction="left-to-right" evidence="7">
        <dbReference type="Rhea" id="RHEA:24409"/>
    </physiologicalReaction>
</comment>
<protein>
    <recommendedName>
        <fullName evidence="12">Purine nucleoside phosphorylase</fullName>
    </recommendedName>
</protein>
<evidence type="ECO:0000256" key="9">
    <source>
        <dbReference type="ARBA" id="ARBA00049893"/>
    </source>
</evidence>
<dbReference type="InterPro" id="IPR038371">
    <property type="entry name" value="Cu_polyphenol_OxRdtase_sf"/>
</dbReference>
<evidence type="ECO:0000256" key="6">
    <source>
        <dbReference type="ARBA" id="ARBA00022833"/>
    </source>
</evidence>
<dbReference type="Proteomes" id="UP000033103">
    <property type="component" value="Chromosome"/>
</dbReference>
<comment type="similarity">
    <text evidence="2">Belongs to the purine nucleoside phosphorylase YfiH/LACC1 family.</text>
</comment>
<evidence type="ECO:0000256" key="4">
    <source>
        <dbReference type="ARBA" id="ARBA00022723"/>
    </source>
</evidence>
<evidence type="ECO:0000313" key="10">
    <source>
        <dbReference type="EMBL" id="AKC95533.1"/>
    </source>
</evidence>
<keyword evidence="5" id="KW-0378">Hydrolase</keyword>
<dbReference type="RefSeq" id="WP_046328639.1">
    <property type="nucleotide sequence ID" value="NZ_CP011280.1"/>
</dbReference>
<accession>A0A0E3UUR6</accession>
<evidence type="ECO:0000256" key="1">
    <source>
        <dbReference type="ARBA" id="ARBA00000553"/>
    </source>
</evidence>
<dbReference type="PATRIC" id="fig|1069640.6.peg.626"/>
<dbReference type="HOGENOM" id="CLU_065784_0_2_0"/>
<organism evidence="10 11">
    <name type="scientific">Sneathia vaginalis</name>
    <dbReference type="NCBI Taxonomy" id="187101"/>
    <lineage>
        <taxon>Bacteria</taxon>
        <taxon>Fusobacteriati</taxon>
        <taxon>Fusobacteriota</taxon>
        <taxon>Fusobacteriia</taxon>
        <taxon>Fusobacteriales</taxon>
        <taxon>Leptotrichiaceae</taxon>
        <taxon>Sneathia</taxon>
    </lineage>
</organism>
<dbReference type="KEGG" id="sns:VC03_03195"/>
<keyword evidence="4" id="KW-0479">Metal-binding</keyword>
<dbReference type="STRING" id="187101.VC03_03195"/>
<evidence type="ECO:0000256" key="3">
    <source>
        <dbReference type="ARBA" id="ARBA00022679"/>
    </source>
</evidence>
<dbReference type="PANTHER" id="PTHR30616">
    <property type="entry name" value="UNCHARACTERIZED PROTEIN YFIH"/>
    <property type="match status" value="1"/>
</dbReference>
<reference evidence="10 11" key="1">
    <citation type="journal article" date="2012" name="BMC Genomics">
        <title>Genomic sequence analysis and characterization of Sneathia amnii sp. nov.</title>
        <authorList>
            <consortium name="Vaginal Microbiome Consortium (additional members)"/>
            <person name="Harwich M.D.Jr."/>
            <person name="Serrano M.G."/>
            <person name="Fettweis J.M."/>
            <person name="Alves J.M."/>
            <person name="Reimers M.A."/>
            <person name="Buck G.A."/>
            <person name="Jefferson K.K."/>
        </authorList>
    </citation>
    <scope>NUCLEOTIDE SEQUENCE [LARGE SCALE GENOMIC DNA]</scope>
    <source>
        <strain evidence="10 11">SN35</strain>
    </source>
</reference>
<dbReference type="OrthoDB" id="4279at2"/>
<dbReference type="AlphaFoldDB" id="A0A0E3UUR6"/>
<evidence type="ECO:0000256" key="2">
    <source>
        <dbReference type="ARBA" id="ARBA00007353"/>
    </source>
</evidence>
<evidence type="ECO:0000256" key="7">
    <source>
        <dbReference type="ARBA" id="ARBA00047989"/>
    </source>
</evidence>
<dbReference type="EMBL" id="CP011280">
    <property type="protein sequence ID" value="AKC95533.1"/>
    <property type="molecule type" value="Genomic_DNA"/>
</dbReference>
<dbReference type="GO" id="GO:0005507">
    <property type="term" value="F:copper ion binding"/>
    <property type="evidence" value="ECO:0007669"/>
    <property type="project" value="TreeGrafter"/>
</dbReference>
<evidence type="ECO:0000256" key="5">
    <source>
        <dbReference type="ARBA" id="ARBA00022801"/>
    </source>
</evidence>
<comment type="catalytic activity">
    <reaction evidence="9">
        <text>S-methyl-5'-thioadenosine + phosphate = 5-(methylsulfanyl)-alpha-D-ribose 1-phosphate + adenine</text>
        <dbReference type="Rhea" id="RHEA:11852"/>
        <dbReference type="ChEBI" id="CHEBI:16708"/>
        <dbReference type="ChEBI" id="CHEBI:17509"/>
        <dbReference type="ChEBI" id="CHEBI:43474"/>
        <dbReference type="ChEBI" id="CHEBI:58533"/>
        <dbReference type="EC" id="2.4.2.28"/>
    </reaction>
    <physiologicalReaction direction="left-to-right" evidence="9">
        <dbReference type="Rhea" id="RHEA:11853"/>
    </physiologicalReaction>
</comment>
<dbReference type="PANTHER" id="PTHR30616:SF2">
    <property type="entry name" value="PURINE NUCLEOSIDE PHOSPHORYLASE LACC1"/>
    <property type="match status" value="1"/>
</dbReference>
<dbReference type="CDD" id="cd16833">
    <property type="entry name" value="YfiH"/>
    <property type="match status" value="1"/>
</dbReference>
<sequence>MEYITFNEFFKYGYVAIQTTKESNDMKDPENLKKILDKVGINKKNIYGTQTHSTNILCIDKDDKHENYDTSNIDGYISNDSSYTLVTFYADCLPIFLLDPKKEVFGVLHGGWRGSAHKILECGVKLMTEKYLCDKKDILVCFGIGISKENYEIQNDTVEILKSLLDFNNMIIYRGSKIYLDNMEMNKQIALNCGIDAKHIFTNNYCTYDGNFFSYRRDKTAKRMAAIISKKGSK</sequence>
<dbReference type="InterPro" id="IPR011324">
    <property type="entry name" value="Cytotoxic_necrot_fac-like_cat"/>
</dbReference>
<dbReference type="SUPFAM" id="SSF64438">
    <property type="entry name" value="CNF1/YfiH-like putative cysteine hydrolases"/>
    <property type="match status" value="1"/>
</dbReference>
<evidence type="ECO:0008006" key="12">
    <source>
        <dbReference type="Google" id="ProtNLM"/>
    </source>
</evidence>
<dbReference type="Gene3D" id="3.60.140.10">
    <property type="entry name" value="CNF1/YfiH-like putative cysteine hydrolases"/>
    <property type="match status" value="1"/>
</dbReference>